<sequence>MAESRQKRRQLSLGQKIEILDFIESGKKLADIASLFTCDRSTISKIKKHAKKLRAENVNNRNSKKIRNRKSNFEDVEEALLKWFTQMKCMNASVNGPLMLQKASQFAASLGIKEFSASSGWLERFKNRHNIKFSRLHNEQTPGEEFVAADRWLEDKLKEKIKGYKPRDIFTAAETCLLYKALQPGIITFQGGKTNANKVPKEQVTVLVCVNSDGSEKDLHIVGKHPKPACFDRVQKLPLSYYSNQKSWMTNDIWKTILWEMNQKFQAQNRKIILFVDSAACHRCANNTTPAIRVVYLPKSTHFIQPCRQGIIKSLKTHYRRHINRRMLTTFENGVATQEFTRSISVLDAMFMLKRAMVLVTHRTIRNGFLISGFPFESDETAWSEQGVKDEEDEENETFNKFVSIDDELPTYGELTDVDICQQVATSTDKRYLVDDDECDVDIKERVEEKRQLTRTEGLAAMYTFRAYLEQKFENFDDLPFVKLEEMVEDDASKGRNQMLIKDSLEKK</sequence>
<dbReference type="PANTHER" id="PTHR19303:SF73">
    <property type="entry name" value="PROTEIN PDC2"/>
    <property type="match status" value="1"/>
</dbReference>
<protein>
    <submittedName>
        <fullName evidence="6">Tigger transposable element-derived protein 4-like</fullName>
    </submittedName>
</protein>
<dbReference type="SUPFAM" id="SSF46689">
    <property type="entry name" value="Homeodomain-like"/>
    <property type="match status" value="2"/>
</dbReference>
<name>A0A6P7SJ83_9MOLL</name>
<evidence type="ECO:0000313" key="5">
    <source>
        <dbReference type="Proteomes" id="UP000515154"/>
    </source>
</evidence>
<accession>A0A6P7SJ83</accession>
<dbReference type="GO" id="GO:0005634">
    <property type="term" value="C:nucleus"/>
    <property type="evidence" value="ECO:0007669"/>
    <property type="project" value="UniProtKB-SubCell"/>
</dbReference>
<evidence type="ECO:0000256" key="2">
    <source>
        <dbReference type="ARBA" id="ARBA00023125"/>
    </source>
</evidence>
<dbReference type="Pfam" id="PF03221">
    <property type="entry name" value="HTH_Tnp_Tc5"/>
    <property type="match status" value="1"/>
</dbReference>
<organism evidence="5 6">
    <name type="scientific">Octopus sinensis</name>
    <name type="common">East Asian common octopus</name>
    <dbReference type="NCBI Taxonomy" id="2607531"/>
    <lineage>
        <taxon>Eukaryota</taxon>
        <taxon>Metazoa</taxon>
        <taxon>Spiralia</taxon>
        <taxon>Lophotrochozoa</taxon>
        <taxon>Mollusca</taxon>
        <taxon>Cephalopoda</taxon>
        <taxon>Coleoidea</taxon>
        <taxon>Octopodiformes</taxon>
        <taxon>Octopoda</taxon>
        <taxon>Incirrata</taxon>
        <taxon>Octopodidae</taxon>
        <taxon>Octopus</taxon>
    </lineage>
</organism>
<evidence type="ECO:0000259" key="4">
    <source>
        <dbReference type="PROSITE" id="PS51253"/>
    </source>
</evidence>
<dbReference type="PROSITE" id="PS51253">
    <property type="entry name" value="HTH_CENPB"/>
    <property type="match status" value="1"/>
</dbReference>
<evidence type="ECO:0000313" key="6">
    <source>
        <dbReference type="RefSeq" id="XP_029637971.1"/>
    </source>
</evidence>
<dbReference type="InterPro" id="IPR007889">
    <property type="entry name" value="HTH_Psq"/>
</dbReference>
<dbReference type="GO" id="GO:0003677">
    <property type="term" value="F:DNA binding"/>
    <property type="evidence" value="ECO:0007669"/>
    <property type="project" value="UniProtKB-KW"/>
</dbReference>
<evidence type="ECO:0000256" key="3">
    <source>
        <dbReference type="ARBA" id="ARBA00023242"/>
    </source>
</evidence>
<evidence type="ECO:0000256" key="1">
    <source>
        <dbReference type="ARBA" id="ARBA00004123"/>
    </source>
</evidence>
<dbReference type="PANTHER" id="PTHR19303">
    <property type="entry name" value="TRANSPOSON"/>
    <property type="match status" value="1"/>
</dbReference>
<dbReference type="AlphaFoldDB" id="A0A6P7SJ83"/>
<dbReference type="Gene3D" id="1.10.10.60">
    <property type="entry name" value="Homeodomain-like"/>
    <property type="match status" value="2"/>
</dbReference>
<proteinExistence type="predicted"/>
<dbReference type="InterPro" id="IPR006600">
    <property type="entry name" value="HTH_CenpB_DNA-bd_dom"/>
</dbReference>
<reference evidence="6" key="1">
    <citation type="submission" date="2025-08" db="UniProtKB">
        <authorList>
            <consortium name="RefSeq"/>
        </authorList>
    </citation>
    <scope>IDENTIFICATION</scope>
</reference>
<comment type="subcellular location">
    <subcellularLocation>
        <location evidence="1">Nucleus</location>
    </subcellularLocation>
</comment>
<dbReference type="Pfam" id="PF03184">
    <property type="entry name" value="DDE_1"/>
    <property type="match status" value="1"/>
</dbReference>
<keyword evidence="5" id="KW-1185">Reference proteome</keyword>
<dbReference type="KEGG" id="osn:115213175"/>
<keyword evidence="3" id="KW-0539">Nucleus</keyword>
<dbReference type="Proteomes" id="UP000515154">
    <property type="component" value="Linkage group LG6"/>
</dbReference>
<gene>
    <name evidence="6" type="primary">LOC115213175</name>
</gene>
<dbReference type="Pfam" id="PF04218">
    <property type="entry name" value="CENP-B_N"/>
    <property type="match status" value="1"/>
</dbReference>
<dbReference type="SMART" id="SM00674">
    <property type="entry name" value="CENPB"/>
    <property type="match status" value="1"/>
</dbReference>
<dbReference type="RefSeq" id="XP_029637971.1">
    <property type="nucleotide sequence ID" value="XM_029782111.1"/>
</dbReference>
<dbReference type="InterPro" id="IPR004875">
    <property type="entry name" value="DDE_SF_endonuclease_dom"/>
</dbReference>
<dbReference type="InterPro" id="IPR050863">
    <property type="entry name" value="CenT-Element_Derived"/>
</dbReference>
<keyword evidence="2" id="KW-0238">DNA-binding</keyword>
<feature type="domain" description="HTH CENPB-type" evidence="4">
    <location>
        <begin position="64"/>
        <end position="135"/>
    </location>
</feature>
<dbReference type="InterPro" id="IPR009057">
    <property type="entry name" value="Homeodomain-like_sf"/>
</dbReference>